<evidence type="ECO:0000259" key="7">
    <source>
        <dbReference type="PROSITE" id="PS50075"/>
    </source>
</evidence>
<proteinExistence type="predicted"/>
<evidence type="ECO:0000256" key="3">
    <source>
        <dbReference type="ARBA" id="ARBA00022553"/>
    </source>
</evidence>
<dbReference type="EMBL" id="WKPJ01000028">
    <property type="protein sequence ID" value="MSA90525.1"/>
    <property type="molecule type" value="Genomic_DNA"/>
</dbReference>
<evidence type="ECO:0000256" key="6">
    <source>
        <dbReference type="ARBA" id="ARBA00023160"/>
    </source>
</evidence>
<keyword evidence="11" id="KW-1185">Reference proteome</keyword>
<dbReference type="RefSeq" id="WP_154239813.1">
    <property type="nucleotide sequence ID" value="NZ_WKPI01000030.1"/>
</dbReference>
<evidence type="ECO:0000313" key="10">
    <source>
        <dbReference type="Proteomes" id="UP000433575"/>
    </source>
</evidence>
<dbReference type="Proteomes" id="UP000480929">
    <property type="component" value="Unassembled WGS sequence"/>
</dbReference>
<sequence>MIEKILAIITEVTGQPQLTLQTDLVRDLQLNSFDVVNIIIAFENEFGIEIETREIRHIQKIKDIADYLEKLGLHD</sequence>
<organism evidence="8 10">
    <name type="scientific">Holdemania massiliensis</name>
    <dbReference type="NCBI Taxonomy" id="1468449"/>
    <lineage>
        <taxon>Bacteria</taxon>
        <taxon>Bacillati</taxon>
        <taxon>Bacillota</taxon>
        <taxon>Erysipelotrichia</taxon>
        <taxon>Erysipelotrichales</taxon>
        <taxon>Erysipelotrichaceae</taxon>
        <taxon>Holdemania</taxon>
    </lineage>
</organism>
<keyword evidence="1" id="KW-0596">Phosphopantetheine</keyword>
<dbReference type="InterPro" id="IPR003231">
    <property type="entry name" value="ACP"/>
</dbReference>
<dbReference type="GO" id="GO:0000035">
    <property type="term" value="F:acyl binding"/>
    <property type="evidence" value="ECO:0007669"/>
    <property type="project" value="TreeGrafter"/>
</dbReference>
<dbReference type="InterPro" id="IPR009081">
    <property type="entry name" value="PP-bd_ACP"/>
</dbReference>
<evidence type="ECO:0000256" key="2">
    <source>
        <dbReference type="ARBA" id="ARBA00022516"/>
    </source>
</evidence>
<evidence type="ECO:0000313" key="8">
    <source>
        <dbReference type="EMBL" id="MSA90525.1"/>
    </source>
</evidence>
<keyword evidence="4" id="KW-0276">Fatty acid metabolism</keyword>
<keyword evidence="6" id="KW-0275">Fatty acid biosynthesis</keyword>
<reference evidence="10 11" key="1">
    <citation type="journal article" date="2019" name="Nat. Med.">
        <title>A library of human gut bacterial isolates paired with longitudinal multiomics data enables mechanistic microbiome research.</title>
        <authorList>
            <person name="Poyet M."/>
            <person name="Groussin M."/>
            <person name="Gibbons S.M."/>
            <person name="Avila-Pacheco J."/>
            <person name="Jiang X."/>
            <person name="Kearney S.M."/>
            <person name="Perrotta A.R."/>
            <person name="Berdy B."/>
            <person name="Zhao S."/>
            <person name="Lieberman T.D."/>
            <person name="Swanson P.K."/>
            <person name="Smith M."/>
            <person name="Roesemann S."/>
            <person name="Alexander J.E."/>
            <person name="Rich S.A."/>
            <person name="Livny J."/>
            <person name="Vlamakis H."/>
            <person name="Clish C."/>
            <person name="Bullock K."/>
            <person name="Deik A."/>
            <person name="Scott J."/>
            <person name="Pierce K.A."/>
            <person name="Xavier R.J."/>
            <person name="Alm E.J."/>
        </authorList>
    </citation>
    <scope>NUCLEOTIDE SEQUENCE [LARGE SCALE GENOMIC DNA]</scope>
    <source>
        <strain evidence="8 10">BIOML-A4</strain>
        <strain evidence="9 11">BIOML-A5</strain>
    </source>
</reference>
<dbReference type="PANTHER" id="PTHR20863:SF76">
    <property type="entry name" value="CARRIER DOMAIN-CONTAINING PROTEIN"/>
    <property type="match status" value="1"/>
</dbReference>
<dbReference type="EMBL" id="WKPI01000030">
    <property type="protein sequence ID" value="MSC34255.1"/>
    <property type="molecule type" value="Genomic_DNA"/>
</dbReference>
<dbReference type="AlphaFoldDB" id="A0A6N7SA70"/>
<dbReference type="GO" id="GO:0000036">
    <property type="term" value="F:acyl carrier activity"/>
    <property type="evidence" value="ECO:0007669"/>
    <property type="project" value="TreeGrafter"/>
</dbReference>
<keyword evidence="3" id="KW-0597">Phosphoprotein</keyword>
<keyword evidence="2" id="KW-0444">Lipid biosynthesis</keyword>
<name>A0A6N7SA70_9FIRM</name>
<dbReference type="SUPFAM" id="SSF47336">
    <property type="entry name" value="ACP-like"/>
    <property type="match status" value="1"/>
</dbReference>
<dbReference type="PROSITE" id="PS50075">
    <property type="entry name" value="CARRIER"/>
    <property type="match status" value="1"/>
</dbReference>
<dbReference type="OrthoDB" id="9804551at2"/>
<dbReference type="Gene3D" id="1.10.1200.10">
    <property type="entry name" value="ACP-like"/>
    <property type="match status" value="1"/>
</dbReference>
<evidence type="ECO:0000313" key="11">
    <source>
        <dbReference type="Proteomes" id="UP000480929"/>
    </source>
</evidence>
<evidence type="ECO:0000256" key="1">
    <source>
        <dbReference type="ARBA" id="ARBA00022450"/>
    </source>
</evidence>
<dbReference type="Proteomes" id="UP000433575">
    <property type="component" value="Unassembled WGS sequence"/>
</dbReference>
<dbReference type="InterPro" id="IPR036736">
    <property type="entry name" value="ACP-like_sf"/>
</dbReference>
<evidence type="ECO:0000256" key="4">
    <source>
        <dbReference type="ARBA" id="ARBA00022832"/>
    </source>
</evidence>
<keyword evidence="5" id="KW-0443">Lipid metabolism</keyword>
<gene>
    <name evidence="9" type="ORF">GKD88_14100</name>
    <name evidence="8" type="ORF">GKE08_14430</name>
</gene>
<comment type="caution">
    <text evidence="8">The sequence shown here is derived from an EMBL/GenBank/DDBJ whole genome shotgun (WGS) entry which is preliminary data.</text>
</comment>
<protein>
    <submittedName>
        <fullName evidence="8">Acyl carrier protein</fullName>
    </submittedName>
</protein>
<dbReference type="Pfam" id="PF00550">
    <property type="entry name" value="PP-binding"/>
    <property type="match status" value="1"/>
</dbReference>
<dbReference type="PANTHER" id="PTHR20863">
    <property type="entry name" value="ACYL CARRIER PROTEIN"/>
    <property type="match status" value="1"/>
</dbReference>
<accession>A0A6N7SA70</accession>
<evidence type="ECO:0000256" key="5">
    <source>
        <dbReference type="ARBA" id="ARBA00023098"/>
    </source>
</evidence>
<evidence type="ECO:0000313" key="9">
    <source>
        <dbReference type="EMBL" id="MSC34255.1"/>
    </source>
</evidence>
<feature type="domain" description="Carrier" evidence="7">
    <location>
        <begin position="1"/>
        <end position="72"/>
    </location>
</feature>